<dbReference type="RefSeq" id="XP_034119623.2">
    <property type="nucleotide sequence ID" value="XM_034263732.2"/>
</dbReference>
<dbReference type="InterPro" id="IPR003961">
    <property type="entry name" value="FN3_dom"/>
</dbReference>
<evidence type="ECO:0000259" key="3">
    <source>
        <dbReference type="PROSITE" id="PS50853"/>
    </source>
</evidence>
<name>A0A6P8Y0X6_DROAB</name>
<evidence type="ECO:0000256" key="1">
    <source>
        <dbReference type="SAM" id="Phobius"/>
    </source>
</evidence>
<dbReference type="SUPFAM" id="SSF49265">
    <property type="entry name" value="Fibronectin type III"/>
    <property type="match status" value="1"/>
</dbReference>
<keyword evidence="1" id="KW-0472">Membrane</keyword>
<dbReference type="GeneID" id="117578292"/>
<feature type="transmembrane region" description="Helical" evidence="1">
    <location>
        <begin position="538"/>
        <end position="555"/>
    </location>
</feature>
<evidence type="ECO:0000256" key="2">
    <source>
        <dbReference type="SAM" id="SignalP"/>
    </source>
</evidence>
<dbReference type="Gene3D" id="2.60.40.10">
    <property type="entry name" value="Immunoglobulins"/>
    <property type="match status" value="1"/>
</dbReference>
<evidence type="ECO:0000313" key="5">
    <source>
        <dbReference type="RefSeq" id="XP_034119623.2"/>
    </source>
</evidence>
<protein>
    <submittedName>
        <fullName evidence="5">Cytokine receptor isoform X1</fullName>
    </submittedName>
</protein>
<sequence>MRLSSVWIFIAITCISPSYCKCGISISKGVEIQVSQERLRKGDAYNITCSIVDLEEVQRNCKSHKIDILANNTKVATKYINATTLYHQVDSAQPQHISSGYFCSCNGAGLVAIKFQIGVQLHIDDFDCHFLDEPGTQLVCTFSAPPQSFDVNPQTSYKLEYKRRWWNCTTTTTNSLARVQCIVPSSHFSKFESEYKLTVSMDDGLGVMNNTFTRSKTECTVLPAMEELRQLNRSSNSHCLQYRDLRKSNHDGACCEYNLKLEPNTTHKVSTDNTNLIICLSQLLPHQNYTLNVSRRLNHPKTHWSEEAVYKFSTDATIPPRPPNVWSNGYVVDSSRRELLVYWQPLNESEYNGFNFTYNVTVRDSLGNFQVGNANIHLESNTARISGMPPSTSGSDTYVITIKSQNSAGLSENSSDILISQLTNAEDRKPIDMCIETETQKLRWKEPKITDGLTSYTIYSCDTTKAVPDRCKDPLRLAATNTNSWDNYFIFHNSYKYYKWAVAGNYSGSTAAGGIVWLDDKNSCHTNAGESPFDNRNVHAIIALGVLGVTLYFLIRKFRYMSDIKVDLPPGVLVDRESNQLLLTAIDDIPLTHRQDVYSVTIKPIVIDNKSDITDKNTSTDNSANIDTSATIDNSAYIDTSATTDNSAYIDTSSTIDKNTFSIDNVNNAGYTELSPMLLTPRFSATDNKSINPRNEPAVMDYVAMDMVARRQLPEYVKPPGLYAVL</sequence>
<dbReference type="Proteomes" id="UP000515160">
    <property type="component" value="Chromosome X"/>
</dbReference>
<keyword evidence="4" id="KW-1185">Reference proteome</keyword>
<feature type="signal peptide" evidence="2">
    <location>
        <begin position="1"/>
        <end position="20"/>
    </location>
</feature>
<organism evidence="4 5">
    <name type="scientific">Drosophila albomicans</name>
    <name type="common">Fruit fly</name>
    <dbReference type="NCBI Taxonomy" id="7291"/>
    <lineage>
        <taxon>Eukaryota</taxon>
        <taxon>Metazoa</taxon>
        <taxon>Ecdysozoa</taxon>
        <taxon>Arthropoda</taxon>
        <taxon>Hexapoda</taxon>
        <taxon>Insecta</taxon>
        <taxon>Pterygota</taxon>
        <taxon>Neoptera</taxon>
        <taxon>Endopterygota</taxon>
        <taxon>Diptera</taxon>
        <taxon>Brachycera</taxon>
        <taxon>Muscomorpha</taxon>
        <taxon>Ephydroidea</taxon>
        <taxon>Drosophilidae</taxon>
        <taxon>Drosophila</taxon>
    </lineage>
</organism>
<reference evidence="5" key="1">
    <citation type="submission" date="2025-08" db="UniProtKB">
        <authorList>
            <consortium name="RefSeq"/>
        </authorList>
    </citation>
    <scope>IDENTIFICATION</scope>
    <source>
        <strain evidence="5">15112-1751.03</strain>
        <tissue evidence="5">Whole Adult</tissue>
    </source>
</reference>
<feature type="domain" description="Fibronectin type-III" evidence="3">
    <location>
        <begin position="319"/>
        <end position="426"/>
    </location>
</feature>
<keyword evidence="5" id="KW-0675">Receptor</keyword>
<dbReference type="InterPro" id="IPR036116">
    <property type="entry name" value="FN3_sf"/>
</dbReference>
<keyword evidence="1" id="KW-0812">Transmembrane</keyword>
<evidence type="ECO:0000313" key="4">
    <source>
        <dbReference type="Proteomes" id="UP000515160"/>
    </source>
</evidence>
<proteinExistence type="predicted"/>
<gene>
    <name evidence="5" type="primary">LOC117578292</name>
</gene>
<accession>A0A6P8Y0X6</accession>
<keyword evidence="2" id="KW-0732">Signal</keyword>
<dbReference type="InterPro" id="IPR013783">
    <property type="entry name" value="Ig-like_fold"/>
</dbReference>
<dbReference type="AlphaFoldDB" id="A0A6P8Y0X6"/>
<dbReference type="PROSITE" id="PS50853">
    <property type="entry name" value="FN3"/>
    <property type="match status" value="1"/>
</dbReference>
<dbReference type="OrthoDB" id="6381660at2759"/>
<keyword evidence="1" id="KW-1133">Transmembrane helix</keyword>
<feature type="chain" id="PRO_5039254496" evidence="2">
    <location>
        <begin position="21"/>
        <end position="726"/>
    </location>
</feature>